<reference evidence="14 15" key="1">
    <citation type="submission" date="2017-07" db="EMBL/GenBank/DDBJ databases">
        <title>An improved, manually edited Actinidia chinensis var. chinensis (kiwifruit) genome highlights the challenges associated with draft genomes and gene prediction in plants.</title>
        <authorList>
            <person name="Pilkington S."/>
            <person name="Crowhurst R."/>
            <person name="Hilario E."/>
            <person name="Nardozza S."/>
            <person name="Fraser L."/>
            <person name="Peng Y."/>
            <person name="Gunaseelan K."/>
            <person name="Simpson R."/>
            <person name="Tahir J."/>
            <person name="Deroles S."/>
            <person name="Templeton K."/>
            <person name="Luo Z."/>
            <person name="Davy M."/>
            <person name="Cheng C."/>
            <person name="Mcneilage M."/>
            <person name="Scaglione D."/>
            <person name="Liu Y."/>
            <person name="Zhang Q."/>
            <person name="Datson P."/>
            <person name="De Silva N."/>
            <person name="Gardiner S."/>
            <person name="Bassett H."/>
            <person name="Chagne D."/>
            <person name="Mccallum J."/>
            <person name="Dzierzon H."/>
            <person name="Deng C."/>
            <person name="Wang Y.-Y."/>
            <person name="Barron N."/>
            <person name="Manako K."/>
            <person name="Bowen J."/>
            <person name="Foster T."/>
            <person name="Erridge Z."/>
            <person name="Tiffin H."/>
            <person name="Waite C."/>
            <person name="Davies K."/>
            <person name="Grierson E."/>
            <person name="Laing W."/>
            <person name="Kirk R."/>
            <person name="Chen X."/>
            <person name="Wood M."/>
            <person name="Montefiori M."/>
            <person name="Brummell D."/>
            <person name="Schwinn K."/>
            <person name="Catanach A."/>
            <person name="Fullerton C."/>
            <person name="Li D."/>
            <person name="Meiyalaghan S."/>
            <person name="Nieuwenhuizen N."/>
            <person name="Read N."/>
            <person name="Prakash R."/>
            <person name="Hunter D."/>
            <person name="Zhang H."/>
            <person name="Mckenzie M."/>
            <person name="Knabel M."/>
            <person name="Harris A."/>
            <person name="Allan A."/>
            <person name="Chen A."/>
            <person name="Janssen B."/>
            <person name="Plunkett B."/>
            <person name="Dwamena C."/>
            <person name="Voogd C."/>
            <person name="Leif D."/>
            <person name="Lafferty D."/>
            <person name="Souleyre E."/>
            <person name="Varkonyi-Gasic E."/>
            <person name="Gambi F."/>
            <person name="Hanley J."/>
            <person name="Yao J.-L."/>
            <person name="Cheung J."/>
            <person name="David K."/>
            <person name="Warren B."/>
            <person name="Marsh K."/>
            <person name="Snowden K."/>
            <person name="Lin-Wang K."/>
            <person name="Brian L."/>
            <person name="Martinez-Sanchez M."/>
            <person name="Wang M."/>
            <person name="Ileperuma N."/>
            <person name="Macnee N."/>
            <person name="Campin R."/>
            <person name="Mcatee P."/>
            <person name="Drummond R."/>
            <person name="Espley R."/>
            <person name="Ireland H."/>
            <person name="Wu R."/>
            <person name="Atkinson R."/>
            <person name="Karunairetnam S."/>
            <person name="Bulley S."/>
            <person name="Chunkath S."/>
            <person name="Hanley Z."/>
            <person name="Storey R."/>
            <person name="Thrimawithana A."/>
            <person name="Thomson S."/>
            <person name="David C."/>
            <person name="Testolin R."/>
        </authorList>
    </citation>
    <scope>NUCLEOTIDE SEQUENCE [LARGE SCALE GENOMIC DNA]</scope>
    <source>
        <strain evidence="15">cv. Red5</strain>
        <tissue evidence="14">Young leaf</tissue>
    </source>
</reference>
<dbReference type="Gene3D" id="3.30.40.10">
    <property type="entry name" value="Zinc/RING finger domain, C3HC4 (zinc finger)"/>
    <property type="match status" value="1"/>
</dbReference>
<evidence type="ECO:0000256" key="6">
    <source>
        <dbReference type="ARBA" id="ARBA00022723"/>
    </source>
</evidence>
<sequence length="140" mass="16048">MFNHPLQKLPMVIKKLVSFICSYFGFRGRKRIKVSSYYQAIEVVEEGPSEGGLGLGESLDGEFCCVCLSRLKEREGSDDTRVLPCLHEFHRVCIDRWFSVCRKTCPVCRVLVEDEEKSQVKEALTEEMIVWFSSFHGAGF</sequence>
<dbReference type="GO" id="GO:0000325">
    <property type="term" value="C:plant-type vacuole"/>
    <property type="evidence" value="ECO:0007669"/>
    <property type="project" value="TreeGrafter"/>
</dbReference>
<evidence type="ECO:0000256" key="2">
    <source>
        <dbReference type="ARBA" id="ARBA00004141"/>
    </source>
</evidence>
<feature type="domain" description="RING-type" evidence="13">
    <location>
        <begin position="64"/>
        <end position="109"/>
    </location>
</feature>
<dbReference type="InParanoid" id="A0A2R6Q229"/>
<dbReference type="EMBL" id="NKQK01000021">
    <property type="protein sequence ID" value="PSS00452.1"/>
    <property type="molecule type" value="Genomic_DNA"/>
</dbReference>
<keyword evidence="10" id="KW-1133">Transmembrane helix</keyword>
<dbReference type="SMART" id="SM00184">
    <property type="entry name" value="RING"/>
    <property type="match status" value="1"/>
</dbReference>
<dbReference type="Pfam" id="PF13639">
    <property type="entry name" value="zf-RING_2"/>
    <property type="match status" value="1"/>
</dbReference>
<evidence type="ECO:0000256" key="7">
    <source>
        <dbReference type="ARBA" id="ARBA00022771"/>
    </source>
</evidence>
<dbReference type="GO" id="GO:0006511">
    <property type="term" value="P:ubiquitin-dependent protein catabolic process"/>
    <property type="evidence" value="ECO:0007669"/>
    <property type="project" value="TreeGrafter"/>
</dbReference>
<dbReference type="EC" id="2.3.2.27" evidence="3"/>
<comment type="subcellular location">
    <subcellularLocation>
        <location evidence="2">Membrane</location>
        <topology evidence="2">Multi-pass membrane protein</topology>
    </subcellularLocation>
</comment>
<keyword evidence="9" id="KW-0862">Zinc</keyword>
<evidence type="ECO:0000256" key="12">
    <source>
        <dbReference type="PROSITE-ProRule" id="PRU00175"/>
    </source>
</evidence>
<evidence type="ECO:0000256" key="4">
    <source>
        <dbReference type="ARBA" id="ARBA00022679"/>
    </source>
</evidence>
<evidence type="ECO:0000256" key="3">
    <source>
        <dbReference type="ARBA" id="ARBA00012483"/>
    </source>
</evidence>
<dbReference type="AlphaFoldDB" id="A0A2R6Q229"/>
<gene>
    <name evidence="14" type="ORF">CEY00_Acc24422</name>
</gene>
<keyword evidence="15" id="KW-1185">Reference proteome</keyword>
<evidence type="ECO:0000256" key="10">
    <source>
        <dbReference type="ARBA" id="ARBA00022989"/>
    </source>
</evidence>
<dbReference type="GO" id="GO:0008270">
    <property type="term" value="F:zinc ion binding"/>
    <property type="evidence" value="ECO:0007669"/>
    <property type="project" value="UniProtKB-KW"/>
</dbReference>
<keyword evidence="11" id="KW-0472">Membrane</keyword>
<keyword evidence="8" id="KW-0833">Ubl conjugation pathway</keyword>
<dbReference type="InterPro" id="IPR001841">
    <property type="entry name" value="Znf_RING"/>
</dbReference>
<evidence type="ECO:0000259" key="13">
    <source>
        <dbReference type="PROSITE" id="PS50089"/>
    </source>
</evidence>
<keyword evidence="6" id="KW-0479">Metal-binding</keyword>
<dbReference type="InterPro" id="IPR013083">
    <property type="entry name" value="Znf_RING/FYVE/PHD"/>
</dbReference>
<protein>
    <recommendedName>
        <fullName evidence="3">RING-type E3 ubiquitin transferase</fullName>
        <ecNumber evidence="3">2.3.2.27</ecNumber>
    </recommendedName>
</protein>
<dbReference type="PROSITE" id="PS50089">
    <property type="entry name" value="ZF_RING_2"/>
    <property type="match status" value="1"/>
</dbReference>
<dbReference type="PANTHER" id="PTHR45977">
    <property type="entry name" value="TARGET OF ERK KINASE MPK-1"/>
    <property type="match status" value="1"/>
</dbReference>
<keyword evidence="5" id="KW-0812">Transmembrane</keyword>
<evidence type="ECO:0000313" key="15">
    <source>
        <dbReference type="Proteomes" id="UP000241394"/>
    </source>
</evidence>
<evidence type="ECO:0000256" key="1">
    <source>
        <dbReference type="ARBA" id="ARBA00000900"/>
    </source>
</evidence>
<comment type="catalytic activity">
    <reaction evidence="1">
        <text>S-ubiquitinyl-[E2 ubiquitin-conjugating enzyme]-L-cysteine + [acceptor protein]-L-lysine = [E2 ubiquitin-conjugating enzyme]-L-cysteine + N(6)-ubiquitinyl-[acceptor protein]-L-lysine.</text>
        <dbReference type="EC" id="2.3.2.27"/>
    </reaction>
</comment>
<dbReference type="Proteomes" id="UP000241394">
    <property type="component" value="Chromosome LG21"/>
</dbReference>
<evidence type="ECO:0000256" key="9">
    <source>
        <dbReference type="ARBA" id="ARBA00022833"/>
    </source>
</evidence>
<accession>A0A2R6Q229</accession>
<dbReference type="STRING" id="1590841.A0A2R6Q229"/>
<comment type="caution">
    <text evidence="14">The sequence shown here is derived from an EMBL/GenBank/DDBJ whole genome shotgun (WGS) entry which is preliminary data.</text>
</comment>
<dbReference type="GO" id="GO:0016020">
    <property type="term" value="C:membrane"/>
    <property type="evidence" value="ECO:0007669"/>
    <property type="project" value="UniProtKB-SubCell"/>
</dbReference>
<proteinExistence type="predicted"/>
<organism evidence="14 15">
    <name type="scientific">Actinidia chinensis var. chinensis</name>
    <name type="common">Chinese soft-hair kiwi</name>
    <dbReference type="NCBI Taxonomy" id="1590841"/>
    <lineage>
        <taxon>Eukaryota</taxon>
        <taxon>Viridiplantae</taxon>
        <taxon>Streptophyta</taxon>
        <taxon>Embryophyta</taxon>
        <taxon>Tracheophyta</taxon>
        <taxon>Spermatophyta</taxon>
        <taxon>Magnoliopsida</taxon>
        <taxon>eudicotyledons</taxon>
        <taxon>Gunneridae</taxon>
        <taxon>Pentapetalae</taxon>
        <taxon>asterids</taxon>
        <taxon>Ericales</taxon>
        <taxon>Actinidiaceae</taxon>
        <taxon>Actinidia</taxon>
    </lineage>
</organism>
<dbReference type="SUPFAM" id="SSF57850">
    <property type="entry name" value="RING/U-box"/>
    <property type="match status" value="1"/>
</dbReference>
<evidence type="ECO:0000256" key="8">
    <source>
        <dbReference type="ARBA" id="ARBA00022786"/>
    </source>
</evidence>
<evidence type="ECO:0000256" key="5">
    <source>
        <dbReference type="ARBA" id="ARBA00022692"/>
    </source>
</evidence>
<dbReference type="Gramene" id="PSS00452">
    <property type="protein sequence ID" value="PSS00452"/>
    <property type="gene ID" value="CEY00_Acc24422"/>
</dbReference>
<dbReference type="GO" id="GO:0016567">
    <property type="term" value="P:protein ubiquitination"/>
    <property type="evidence" value="ECO:0007669"/>
    <property type="project" value="TreeGrafter"/>
</dbReference>
<dbReference type="OMA" id="REEQFTE"/>
<keyword evidence="4" id="KW-0808">Transferase</keyword>
<dbReference type="PANTHER" id="PTHR45977:SF13">
    <property type="entry name" value="GB|AAF27103.1"/>
    <property type="match status" value="1"/>
</dbReference>
<dbReference type="FunCoup" id="A0A2R6Q229">
    <property type="interactions" value="5"/>
</dbReference>
<name>A0A2R6Q229_ACTCC</name>
<reference evidence="15" key="2">
    <citation type="journal article" date="2018" name="BMC Genomics">
        <title>A manually annotated Actinidia chinensis var. chinensis (kiwifruit) genome highlights the challenges associated with draft genomes and gene prediction in plants.</title>
        <authorList>
            <person name="Pilkington S.M."/>
            <person name="Crowhurst R."/>
            <person name="Hilario E."/>
            <person name="Nardozza S."/>
            <person name="Fraser L."/>
            <person name="Peng Y."/>
            <person name="Gunaseelan K."/>
            <person name="Simpson R."/>
            <person name="Tahir J."/>
            <person name="Deroles S.C."/>
            <person name="Templeton K."/>
            <person name="Luo Z."/>
            <person name="Davy M."/>
            <person name="Cheng C."/>
            <person name="McNeilage M."/>
            <person name="Scaglione D."/>
            <person name="Liu Y."/>
            <person name="Zhang Q."/>
            <person name="Datson P."/>
            <person name="De Silva N."/>
            <person name="Gardiner S.E."/>
            <person name="Bassett H."/>
            <person name="Chagne D."/>
            <person name="McCallum J."/>
            <person name="Dzierzon H."/>
            <person name="Deng C."/>
            <person name="Wang Y.Y."/>
            <person name="Barron L."/>
            <person name="Manako K."/>
            <person name="Bowen J."/>
            <person name="Foster T.M."/>
            <person name="Erridge Z.A."/>
            <person name="Tiffin H."/>
            <person name="Waite C.N."/>
            <person name="Davies K.M."/>
            <person name="Grierson E.P."/>
            <person name="Laing W.A."/>
            <person name="Kirk R."/>
            <person name="Chen X."/>
            <person name="Wood M."/>
            <person name="Montefiori M."/>
            <person name="Brummell D.A."/>
            <person name="Schwinn K.E."/>
            <person name="Catanach A."/>
            <person name="Fullerton C."/>
            <person name="Li D."/>
            <person name="Meiyalaghan S."/>
            <person name="Nieuwenhuizen N."/>
            <person name="Read N."/>
            <person name="Prakash R."/>
            <person name="Hunter D."/>
            <person name="Zhang H."/>
            <person name="McKenzie M."/>
            <person name="Knabel M."/>
            <person name="Harris A."/>
            <person name="Allan A.C."/>
            <person name="Gleave A."/>
            <person name="Chen A."/>
            <person name="Janssen B.J."/>
            <person name="Plunkett B."/>
            <person name="Ampomah-Dwamena C."/>
            <person name="Voogd C."/>
            <person name="Leif D."/>
            <person name="Lafferty D."/>
            <person name="Souleyre E.J.F."/>
            <person name="Varkonyi-Gasic E."/>
            <person name="Gambi F."/>
            <person name="Hanley J."/>
            <person name="Yao J.L."/>
            <person name="Cheung J."/>
            <person name="David K.M."/>
            <person name="Warren B."/>
            <person name="Marsh K."/>
            <person name="Snowden K.C."/>
            <person name="Lin-Wang K."/>
            <person name="Brian L."/>
            <person name="Martinez-Sanchez M."/>
            <person name="Wang M."/>
            <person name="Ileperuma N."/>
            <person name="Macnee N."/>
            <person name="Campin R."/>
            <person name="McAtee P."/>
            <person name="Drummond R.S.M."/>
            <person name="Espley R.V."/>
            <person name="Ireland H.S."/>
            <person name="Wu R."/>
            <person name="Atkinson R.G."/>
            <person name="Karunairetnam S."/>
            <person name="Bulley S."/>
            <person name="Chunkath S."/>
            <person name="Hanley Z."/>
            <person name="Storey R."/>
            <person name="Thrimawithana A.H."/>
            <person name="Thomson S."/>
            <person name="David C."/>
            <person name="Testolin R."/>
            <person name="Huang H."/>
            <person name="Hellens R.P."/>
            <person name="Schaffer R.J."/>
        </authorList>
    </citation>
    <scope>NUCLEOTIDE SEQUENCE [LARGE SCALE GENOMIC DNA]</scope>
    <source>
        <strain evidence="15">cv. Red5</strain>
    </source>
</reference>
<evidence type="ECO:0000313" key="14">
    <source>
        <dbReference type="EMBL" id="PSS00452.1"/>
    </source>
</evidence>
<keyword evidence="7 12" id="KW-0863">Zinc-finger</keyword>
<dbReference type="OrthoDB" id="8062037at2759"/>
<dbReference type="GO" id="GO:0061630">
    <property type="term" value="F:ubiquitin protein ligase activity"/>
    <property type="evidence" value="ECO:0007669"/>
    <property type="project" value="UniProtKB-EC"/>
</dbReference>
<evidence type="ECO:0000256" key="11">
    <source>
        <dbReference type="ARBA" id="ARBA00023136"/>
    </source>
</evidence>